<dbReference type="Pfam" id="PF01288">
    <property type="entry name" value="HPPK"/>
    <property type="match status" value="1"/>
</dbReference>
<accession>A0A8H9L0J3</accession>
<dbReference type="UniPathway" id="UPA00077">
    <property type="reaction ID" value="UER00155"/>
</dbReference>
<evidence type="ECO:0000256" key="2">
    <source>
        <dbReference type="ARBA" id="ARBA00005051"/>
    </source>
</evidence>
<dbReference type="InterPro" id="IPR035907">
    <property type="entry name" value="Hppk_sf"/>
</dbReference>
<evidence type="ECO:0000256" key="5">
    <source>
        <dbReference type="ARBA" id="ARBA00022741"/>
    </source>
</evidence>
<evidence type="ECO:0000256" key="3">
    <source>
        <dbReference type="ARBA" id="ARBA00013253"/>
    </source>
</evidence>
<dbReference type="Proteomes" id="UP000648535">
    <property type="component" value="Unassembled WGS sequence"/>
</dbReference>
<evidence type="ECO:0000313" key="12">
    <source>
        <dbReference type="EMBL" id="MBM7803526.1"/>
    </source>
</evidence>
<dbReference type="SUPFAM" id="SSF55083">
    <property type="entry name" value="6-hydroxymethyl-7,8-dihydropterin pyrophosphokinase, HPPK"/>
    <property type="match status" value="1"/>
</dbReference>
<evidence type="ECO:0000256" key="7">
    <source>
        <dbReference type="ARBA" id="ARBA00022840"/>
    </source>
</evidence>
<feature type="domain" description="7,8-dihydro-6-hydroxymethylpterin-pyrophosphokinase" evidence="10">
    <location>
        <begin position="5"/>
        <end position="136"/>
    </location>
</feature>
<dbReference type="GO" id="GO:0016301">
    <property type="term" value="F:kinase activity"/>
    <property type="evidence" value="ECO:0007669"/>
    <property type="project" value="UniProtKB-KW"/>
</dbReference>
<keyword evidence="8" id="KW-0289">Folate biosynthesis</keyword>
<organism evidence="11 13">
    <name type="scientific">Curtobacterium luteum</name>
    <dbReference type="NCBI Taxonomy" id="33881"/>
    <lineage>
        <taxon>Bacteria</taxon>
        <taxon>Bacillati</taxon>
        <taxon>Actinomycetota</taxon>
        <taxon>Actinomycetes</taxon>
        <taxon>Micrococcales</taxon>
        <taxon>Microbacteriaceae</taxon>
        <taxon>Curtobacterium</taxon>
    </lineage>
</organism>
<dbReference type="EMBL" id="BMOI01000006">
    <property type="protein sequence ID" value="GGK99887.1"/>
    <property type="molecule type" value="Genomic_DNA"/>
</dbReference>
<evidence type="ECO:0000259" key="10">
    <source>
        <dbReference type="Pfam" id="PF01288"/>
    </source>
</evidence>
<protein>
    <recommendedName>
        <fullName evidence="3">2-amino-4-hydroxy-6-hydroxymethyldihydropteridine diphosphokinase</fullName>
        <ecNumber evidence="3">2.7.6.3</ecNumber>
    </recommendedName>
</protein>
<comment type="catalytic activity">
    <reaction evidence="1">
        <text>6-hydroxymethyl-7,8-dihydropterin + ATP = (7,8-dihydropterin-6-yl)methyl diphosphate + AMP + H(+)</text>
        <dbReference type="Rhea" id="RHEA:11412"/>
        <dbReference type="ChEBI" id="CHEBI:15378"/>
        <dbReference type="ChEBI" id="CHEBI:30616"/>
        <dbReference type="ChEBI" id="CHEBI:44841"/>
        <dbReference type="ChEBI" id="CHEBI:72950"/>
        <dbReference type="ChEBI" id="CHEBI:456215"/>
        <dbReference type="EC" id="2.7.6.3"/>
    </reaction>
</comment>
<gene>
    <name evidence="11" type="ORF">GCM10009769_17580</name>
    <name evidence="12" type="ORF">JOE58_002777</name>
</gene>
<evidence type="ECO:0000256" key="1">
    <source>
        <dbReference type="ARBA" id="ARBA00000198"/>
    </source>
</evidence>
<evidence type="ECO:0000313" key="11">
    <source>
        <dbReference type="EMBL" id="GGK99887.1"/>
    </source>
</evidence>
<dbReference type="AlphaFoldDB" id="A0A8H9L0J3"/>
<keyword evidence="14" id="KW-1185">Reference proteome</keyword>
<evidence type="ECO:0000256" key="8">
    <source>
        <dbReference type="ARBA" id="ARBA00022909"/>
    </source>
</evidence>
<dbReference type="PANTHER" id="PTHR43071">
    <property type="entry name" value="2-AMINO-4-HYDROXY-6-HYDROXYMETHYLDIHYDROPTERIDINE PYROPHOSPHOKINASE"/>
    <property type="match status" value="1"/>
</dbReference>
<evidence type="ECO:0000313" key="14">
    <source>
        <dbReference type="Proteomes" id="UP000746584"/>
    </source>
</evidence>
<reference evidence="11" key="1">
    <citation type="journal article" date="2014" name="Int. J. Syst. Evol. Microbiol.">
        <title>Complete genome sequence of Corynebacterium casei LMG S-19264T (=DSM 44701T), isolated from a smear-ripened cheese.</title>
        <authorList>
            <consortium name="US DOE Joint Genome Institute (JGI-PGF)"/>
            <person name="Walter F."/>
            <person name="Albersmeier A."/>
            <person name="Kalinowski J."/>
            <person name="Ruckert C."/>
        </authorList>
    </citation>
    <scope>NUCLEOTIDE SEQUENCE</scope>
    <source>
        <strain evidence="11">JCM 1480</strain>
    </source>
</reference>
<evidence type="ECO:0000256" key="9">
    <source>
        <dbReference type="SAM" id="MobiDB-lite"/>
    </source>
</evidence>
<evidence type="ECO:0000256" key="6">
    <source>
        <dbReference type="ARBA" id="ARBA00022777"/>
    </source>
</evidence>
<keyword evidence="6" id="KW-0418">Kinase</keyword>
<keyword evidence="4" id="KW-0808">Transferase</keyword>
<dbReference type="GO" id="GO:0046656">
    <property type="term" value="P:folic acid biosynthetic process"/>
    <property type="evidence" value="ECO:0007669"/>
    <property type="project" value="UniProtKB-KW"/>
</dbReference>
<dbReference type="EC" id="2.7.6.3" evidence="3"/>
<reference evidence="12 14" key="3">
    <citation type="submission" date="2021-01" db="EMBL/GenBank/DDBJ databases">
        <title>Sequencing the genomes of 1000 actinobacteria strains.</title>
        <authorList>
            <person name="Klenk H.-P."/>
        </authorList>
    </citation>
    <scope>NUCLEOTIDE SEQUENCE [LARGE SCALE GENOMIC DNA]</scope>
    <source>
        <strain evidence="12 14">DSM 20542</strain>
    </source>
</reference>
<keyword evidence="5" id="KW-0547">Nucleotide-binding</keyword>
<name>A0A8H9L0J3_9MICO</name>
<sequence length="216" mass="22868">MSRAVIALGANLGDRGSTLRAAASAIAALPGVRPVAASREVESVAVTLAGRDESKPRYRNAVVVVDTDLEPQALLDALHGIEDEHGRTREVRWGDRTLDLDVVAIDDLALDTDTLTVPHPRAAERAFVLAPWADADPEAVLPGAGPVAELLAALGDDTERVDEPRLFDDVTGPDDTSRTDDVTGPDDTTRANDATGPDDATRTVDPTRASRPETRP</sequence>
<evidence type="ECO:0000313" key="13">
    <source>
        <dbReference type="Proteomes" id="UP000648535"/>
    </source>
</evidence>
<dbReference type="PANTHER" id="PTHR43071:SF1">
    <property type="entry name" value="2-AMINO-4-HYDROXY-6-HYDROXYMETHYLDIHYDROPTERIDINE PYROPHOSPHOKINASE"/>
    <property type="match status" value="1"/>
</dbReference>
<dbReference type="GO" id="GO:0005524">
    <property type="term" value="F:ATP binding"/>
    <property type="evidence" value="ECO:0007669"/>
    <property type="project" value="UniProtKB-KW"/>
</dbReference>
<dbReference type="CDD" id="cd00483">
    <property type="entry name" value="HPPK"/>
    <property type="match status" value="1"/>
</dbReference>
<evidence type="ECO:0000256" key="4">
    <source>
        <dbReference type="ARBA" id="ARBA00022679"/>
    </source>
</evidence>
<dbReference type="EMBL" id="JAFBCG010000001">
    <property type="protein sequence ID" value="MBM7803526.1"/>
    <property type="molecule type" value="Genomic_DNA"/>
</dbReference>
<comment type="pathway">
    <text evidence="2">Cofactor biosynthesis; tetrahydrofolate biosynthesis; 2-amino-4-hydroxy-6-hydroxymethyl-7,8-dihydropteridine diphosphate from 7,8-dihydroneopterin triphosphate: step 4/4.</text>
</comment>
<feature type="compositionally biased region" description="Basic and acidic residues" evidence="9">
    <location>
        <begin position="159"/>
        <end position="168"/>
    </location>
</feature>
<dbReference type="GO" id="GO:0046654">
    <property type="term" value="P:tetrahydrofolate biosynthetic process"/>
    <property type="evidence" value="ECO:0007669"/>
    <property type="project" value="UniProtKB-UniPathway"/>
</dbReference>
<dbReference type="Proteomes" id="UP000746584">
    <property type="component" value="Unassembled WGS sequence"/>
</dbReference>
<dbReference type="GO" id="GO:0003848">
    <property type="term" value="F:2-amino-4-hydroxy-6-hydroxymethyldihydropteridine diphosphokinase activity"/>
    <property type="evidence" value="ECO:0007669"/>
    <property type="project" value="UniProtKB-EC"/>
</dbReference>
<dbReference type="RefSeq" id="WP_175327956.1">
    <property type="nucleotide sequence ID" value="NZ_BMOI01000006.1"/>
</dbReference>
<dbReference type="NCBIfam" id="TIGR01498">
    <property type="entry name" value="folK"/>
    <property type="match status" value="1"/>
</dbReference>
<comment type="caution">
    <text evidence="11">The sequence shown here is derived from an EMBL/GenBank/DDBJ whole genome shotgun (WGS) entry which is preliminary data.</text>
</comment>
<feature type="region of interest" description="Disordered" evidence="9">
    <location>
        <begin position="159"/>
        <end position="216"/>
    </location>
</feature>
<proteinExistence type="predicted"/>
<dbReference type="InterPro" id="IPR000550">
    <property type="entry name" value="Hppk"/>
</dbReference>
<dbReference type="Gene3D" id="3.30.70.560">
    <property type="entry name" value="7,8-Dihydro-6-hydroxymethylpterin-pyrophosphokinase HPPK"/>
    <property type="match status" value="1"/>
</dbReference>
<reference evidence="11" key="2">
    <citation type="submission" date="2020-09" db="EMBL/GenBank/DDBJ databases">
        <authorList>
            <person name="Sun Q."/>
            <person name="Ohkuma M."/>
        </authorList>
    </citation>
    <scope>NUCLEOTIDE SEQUENCE</scope>
    <source>
        <strain evidence="11">JCM 1480</strain>
    </source>
</reference>
<keyword evidence="7" id="KW-0067">ATP-binding</keyword>